<name>A0A0D9VHN7_9ORYZ</name>
<feature type="compositionally biased region" description="Basic and acidic residues" evidence="1">
    <location>
        <begin position="405"/>
        <end position="422"/>
    </location>
</feature>
<feature type="compositionally biased region" description="Acidic residues" evidence="1">
    <location>
        <begin position="513"/>
        <end position="524"/>
    </location>
</feature>
<dbReference type="EnsemblPlants" id="LPERR02G18060.1">
    <property type="protein sequence ID" value="LPERR02G18060.1"/>
    <property type="gene ID" value="LPERR02G18060"/>
</dbReference>
<accession>A0A0D9VHN7</accession>
<dbReference type="Gramene" id="LPERR02G18060.1">
    <property type="protein sequence ID" value="LPERR02G18060.1"/>
    <property type="gene ID" value="LPERR02G18060"/>
</dbReference>
<organism evidence="2 3">
    <name type="scientific">Leersia perrieri</name>
    <dbReference type="NCBI Taxonomy" id="77586"/>
    <lineage>
        <taxon>Eukaryota</taxon>
        <taxon>Viridiplantae</taxon>
        <taxon>Streptophyta</taxon>
        <taxon>Embryophyta</taxon>
        <taxon>Tracheophyta</taxon>
        <taxon>Spermatophyta</taxon>
        <taxon>Magnoliopsida</taxon>
        <taxon>Liliopsida</taxon>
        <taxon>Poales</taxon>
        <taxon>Poaceae</taxon>
        <taxon>BOP clade</taxon>
        <taxon>Oryzoideae</taxon>
        <taxon>Oryzeae</taxon>
        <taxon>Oryzinae</taxon>
        <taxon>Leersia</taxon>
    </lineage>
</organism>
<evidence type="ECO:0000256" key="1">
    <source>
        <dbReference type="SAM" id="MobiDB-lite"/>
    </source>
</evidence>
<dbReference type="Proteomes" id="UP000032180">
    <property type="component" value="Chromosome 2"/>
</dbReference>
<feature type="compositionally biased region" description="Low complexity" evidence="1">
    <location>
        <begin position="336"/>
        <end position="350"/>
    </location>
</feature>
<sequence>MVVRQAAARRPCADAAVEPAGQGRKRAVRTRGGVGRIVFDVGAMSSAARRRLAARFESELACVRAVLRKAAGAVPAASGAGKSGLRGADSSSSSPGKRKDGRLLPAGGGAPARKRKACFLSGRGEDDAPKKKRTRTPEWPDVGKRLLTAAQIGGDGEMSRRNHPHGSKTDKPQAQPVPTAPPSPPLVVPDDVTDYGEMLAGTTGVDDLLSPLQSRYIALAERPGGGDVFAPALSPLLPPGYGGDLAGAAGVRLLSPLPREHVALAGVAASPSLPPGYGDVIADATGAVAMLSPLPREHVALATGDDGEEYVDICGDSSPIVINHKINHGEIITNNSSPISSSTSSDSDSTSSDESDSTGSTPTPAIPTNAKKQEENLPDPAAAVAATAKPLTDLIARAQGAVSRRRQEAREKARQELEEMETKTPALMSTNAVHPQDMELLGLAAVEHMVSSDVEEVRRALCFGSAALRAAAPSWPSLVEKLGLFLKCDRGGDKEEEEEQQQQPATSFGGGVDDNDDVEEGEIR</sequence>
<dbReference type="AlphaFoldDB" id="A0A0D9VHN7"/>
<reference evidence="3" key="2">
    <citation type="submission" date="2013-12" db="EMBL/GenBank/DDBJ databases">
        <authorList>
            <person name="Yu Y."/>
            <person name="Lee S."/>
            <person name="de Baynast K."/>
            <person name="Wissotski M."/>
            <person name="Liu L."/>
            <person name="Talag J."/>
            <person name="Goicoechea J."/>
            <person name="Angelova A."/>
            <person name="Jetty R."/>
            <person name="Kudrna D."/>
            <person name="Golser W."/>
            <person name="Rivera L."/>
            <person name="Zhang J."/>
            <person name="Wing R."/>
        </authorList>
    </citation>
    <scope>NUCLEOTIDE SEQUENCE</scope>
</reference>
<reference evidence="2 3" key="1">
    <citation type="submission" date="2012-08" db="EMBL/GenBank/DDBJ databases">
        <title>Oryza genome evolution.</title>
        <authorList>
            <person name="Wing R.A."/>
        </authorList>
    </citation>
    <scope>NUCLEOTIDE SEQUENCE</scope>
</reference>
<feature type="region of interest" description="Disordered" evidence="1">
    <location>
        <begin position="73"/>
        <end position="188"/>
    </location>
</feature>
<proteinExistence type="predicted"/>
<evidence type="ECO:0000313" key="2">
    <source>
        <dbReference type="EnsemblPlants" id="LPERR02G18060.1"/>
    </source>
</evidence>
<feature type="region of interest" description="Disordered" evidence="1">
    <location>
        <begin position="331"/>
        <end position="372"/>
    </location>
</feature>
<reference evidence="2" key="3">
    <citation type="submission" date="2015-04" db="UniProtKB">
        <authorList>
            <consortium name="EnsemblPlants"/>
        </authorList>
    </citation>
    <scope>IDENTIFICATION</scope>
</reference>
<feature type="region of interest" description="Disordered" evidence="1">
    <location>
        <begin position="490"/>
        <end position="524"/>
    </location>
</feature>
<dbReference type="eggNOG" id="ENOG502RRNQ">
    <property type="taxonomic scope" value="Eukaryota"/>
</dbReference>
<feature type="compositionally biased region" description="Basic and acidic residues" evidence="1">
    <location>
        <begin position="123"/>
        <end position="144"/>
    </location>
</feature>
<dbReference type="HOGENOM" id="CLU_520119_0_0_1"/>
<feature type="region of interest" description="Disordered" evidence="1">
    <location>
        <begin position="400"/>
        <end position="422"/>
    </location>
</feature>
<evidence type="ECO:0000313" key="3">
    <source>
        <dbReference type="Proteomes" id="UP000032180"/>
    </source>
</evidence>
<keyword evidence="3" id="KW-1185">Reference proteome</keyword>
<dbReference type="STRING" id="77586.A0A0D9VHN7"/>
<protein>
    <submittedName>
        <fullName evidence="2">Uncharacterized protein</fullName>
    </submittedName>
</protein>
<feature type="compositionally biased region" description="Pro residues" evidence="1">
    <location>
        <begin position="178"/>
        <end position="187"/>
    </location>
</feature>